<keyword evidence="5 8" id="KW-0093">Biotin biosynthesis</keyword>
<dbReference type="GO" id="GO:0042803">
    <property type="term" value="F:protein homodimerization activity"/>
    <property type="evidence" value="ECO:0007669"/>
    <property type="project" value="UniProtKB-ARBA"/>
</dbReference>
<dbReference type="PANTHER" id="PTHR43210">
    <property type="entry name" value="DETHIOBIOTIN SYNTHETASE"/>
    <property type="match status" value="1"/>
</dbReference>
<comment type="subunit">
    <text evidence="8">Homodimer.</text>
</comment>
<protein>
    <recommendedName>
        <fullName evidence="8">ATP-dependent dethiobiotin synthetase BioD</fullName>
        <ecNumber evidence="8">6.3.3.3</ecNumber>
    </recommendedName>
    <alternativeName>
        <fullName evidence="8">DTB synthetase</fullName>
        <shortName evidence="8">DTBS</shortName>
    </alternativeName>
    <alternativeName>
        <fullName evidence="8">Dethiobiotin synthase</fullName>
    </alternativeName>
</protein>
<evidence type="ECO:0000256" key="5">
    <source>
        <dbReference type="ARBA" id="ARBA00022756"/>
    </source>
</evidence>
<dbReference type="SUPFAM" id="SSF52540">
    <property type="entry name" value="P-loop containing nucleoside triphosphate hydrolases"/>
    <property type="match status" value="1"/>
</dbReference>
<evidence type="ECO:0000256" key="1">
    <source>
        <dbReference type="ARBA" id="ARBA00022490"/>
    </source>
</evidence>
<dbReference type="NCBIfam" id="TIGR00347">
    <property type="entry name" value="bioD"/>
    <property type="match status" value="1"/>
</dbReference>
<dbReference type="RefSeq" id="WP_126756584.1">
    <property type="nucleotide sequence ID" value="NZ_PIPQ01000001.1"/>
</dbReference>
<organism evidence="9 10">
    <name type="scientific">Aliidiomarina taiwanensis</name>
    <dbReference type="NCBI Taxonomy" id="946228"/>
    <lineage>
        <taxon>Bacteria</taxon>
        <taxon>Pseudomonadati</taxon>
        <taxon>Pseudomonadota</taxon>
        <taxon>Gammaproteobacteria</taxon>
        <taxon>Alteromonadales</taxon>
        <taxon>Idiomarinaceae</taxon>
        <taxon>Aliidiomarina</taxon>
    </lineage>
</organism>
<dbReference type="InterPro" id="IPR027417">
    <property type="entry name" value="P-loop_NTPase"/>
</dbReference>
<dbReference type="GO" id="GO:0005829">
    <property type="term" value="C:cytosol"/>
    <property type="evidence" value="ECO:0007669"/>
    <property type="project" value="TreeGrafter"/>
</dbReference>
<keyword evidence="6 8" id="KW-0067">ATP-binding</keyword>
<dbReference type="GO" id="GO:0005524">
    <property type="term" value="F:ATP binding"/>
    <property type="evidence" value="ECO:0007669"/>
    <property type="project" value="UniProtKB-UniRule"/>
</dbReference>
<evidence type="ECO:0000256" key="8">
    <source>
        <dbReference type="HAMAP-Rule" id="MF_00336"/>
    </source>
</evidence>
<keyword evidence="4 8" id="KW-0547">Nucleotide-binding</keyword>
<dbReference type="PIRSF" id="PIRSF006755">
    <property type="entry name" value="DTB_synth"/>
    <property type="match status" value="1"/>
</dbReference>
<evidence type="ECO:0000256" key="7">
    <source>
        <dbReference type="ARBA" id="ARBA00022842"/>
    </source>
</evidence>
<dbReference type="AlphaFoldDB" id="A0A432X9W3"/>
<dbReference type="Pfam" id="PF13500">
    <property type="entry name" value="AAA_26"/>
    <property type="match status" value="1"/>
</dbReference>
<feature type="active site" evidence="8">
    <location>
        <position position="37"/>
    </location>
</feature>
<dbReference type="GO" id="GO:0000287">
    <property type="term" value="F:magnesium ion binding"/>
    <property type="evidence" value="ECO:0007669"/>
    <property type="project" value="UniProtKB-UniRule"/>
</dbReference>
<keyword evidence="2 8" id="KW-0436">Ligase</keyword>
<evidence type="ECO:0000313" key="10">
    <source>
        <dbReference type="Proteomes" id="UP000286976"/>
    </source>
</evidence>
<evidence type="ECO:0000256" key="4">
    <source>
        <dbReference type="ARBA" id="ARBA00022741"/>
    </source>
</evidence>
<comment type="catalytic activity">
    <reaction evidence="8">
        <text>(7R,8S)-7,8-diammoniononanoate + CO2 + ATP = (4R,5S)-dethiobiotin + ADP + phosphate + 3 H(+)</text>
        <dbReference type="Rhea" id="RHEA:15805"/>
        <dbReference type="ChEBI" id="CHEBI:15378"/>
        <dbReference type="ChEBI" id="CHEBI:16526"/>
        <dbReference type="ChEBI" id="CHEBI:30616"/>
        <dbReference type="ChEBI" id="CHEBI:43474"/>
        <dbReference type="ChEBI" id="CHEBI:149469"/>
        <dbReference type="ChEBI" id="CHEBI:149473"/>
        <dbReference type="ChEBI" id="CHEBI:456216"/>
        <dbReference type="EC" id="6.3.3.3"/>
    </reaction>
</comment>
<keyword evidence="1 8" id="KW-0963">Cytoplasm</keyword>
<evidence type="ECO:0000256" key="6">
    <source>
        <dbReference type="ARBA" id="ARBA00022840"/>
    </source>
</evidence>
<feature type="binding site" evidence="8">
    <location>
        <position position="55"/>
    </location>
    <ligand>
        <name>Mg(2+)</name>
        <dbReference type="ChEBI" id="CHEBI:18420"/>
    </ligand>
</feature>
<comment type="caution">
    <text evidence="8">Lacks conserved residue(s) required for the propagation of feature annotation.</text>
</comment>
<dbReference type="GO" id="GO:0004141">
    <property type="term" value="F:dethiobiotin synthase activity"/>
    <property type="evidence" value="ECO:0007669"/>
    <property type="project" value="UniProtKB-UniRule"/>
</dbReference>
<dbReference type="Proteomes" id="UP000286976">
    <property type="component" value="Unassembled WGS sequence"/>
</dbReference>
<evidence type="ECO:0000256" key="2">
    <source>
        <dbReference type="ARBA" id="ARBA00022598"/>
    </source>
</evidence>
<comment type="pathway">
    <text evidence="8">Cofactor biosynthesis; biotin biosynthesis; biotin from 7,8-diaminononanoate: step 1/2.</text>
</comment>
<keyword evidence="3 8" id="KW-0479">Metal-binding</keyword>
<feature type="binding site" evidence="8">
    <location>
        <position position="17"/>
    </location>
    <ligand>
        <name>Mg(2+)</name>
        <dbReference type="ChEBI" id="CHEBI:18420"/>
    </ligand>
</feature>
<dbReference type="OrthoDB" id="9802097at2"/>
<comment type="caution">
    <text evidence="9">The sequence shown here is derived from an EMBL/GenBank/DDBJ whole genome shotgun (WGS) entry which is preliminary data.</text>
</comment>
<keyword evidence="10" id="KW-1185">Reference proteome</keyword>
<dbReference type="FunFam" id="3.40.50.300:FF:000292">
    <property type="entry name" value="ATP-dependent dethiobiotin synthetase BioD"/>
    <property type="match status" value="1"/>
</dbReference>
<dbReference type="CDD" id="cd03109">
    <property type="entry name" value="DTBS"/>
    <property type="match status" value="1"/>
</dbReference>
<evidence type="ECO:0000313" key="9">
    <source>
        <dbReference type="EMBL" id="RUO44188.1"/>
    </source>
</evidence>
<name>A0A432X9W3_9GAMM</name>
<dbReference type="GO" id="GO:0009102">
    <property type="term" value="P:biotin biosynthetic process"/>
    <property type="evidence" value="ECO:0007669"/>
    <property type="project" value="UniProtKB-UniRule"/>
</dbReference>
<sequence length="231" mass="25384">MTQRVFVTGTDTEIGKSQVAELILSTLPYTAVNHGWKPIAAGCEQNGQGQWVNEDALLLQSASTSQWGYASVNPIALPQPIAPHIAAQYAQLPLSVQLVQEHFEALPKQMDHLVIEGAGGWLLPLNAKETLADWVCLNQLPVVLVVGMRLGCLNHALLTWQDIQARGLRCLGWVANSPEPTPMAEYAANLAYLQHALPVPMLAEVPFMATEQERQQWLQQHAQFGAQLLQN</sequence>
<feature type="binding site" evidence="8">
    <location>
        <begin position="176"/>
        <end position="177"/>
    </location>
    <ligand>
        <name>ATP</name>
        <dbReference type="ChEBI" id="CHEBI:30616"/>
    </ligand>
</feature>
<keyword evidence="7 8" id="KW-0460">Magnesium</keyword>
<reference evidence="9 10" key="1">
    <citation type="journal article" date="2011" name="Front. Microbiol.">
        <title>Genomic signatures of strain selection and enhancement in Bacillus atrophaeus var. globigii, a historical biowarfare simulant.</title>
        <authorList>
            <person name="Gibbons H.S."/>
            <person name="Broomall S.M."/>
            <person name="McNew L.A."/>
            <person name="Daligault H."/>
            <person name="Chapman C."/>
            <person name="Bruce D."/>
            <person name="Karavis M."/>
            <person name="Krepps M."/>
            <person name="McGregor P.A."/>
            <person name="Hong C."/>
            <person name="Park K.H."/>
            <person name="Akmal A."/>
            <person name="Feldman A."/>
            <person name="Lin J.S."/>
            <person name="Chang W.E."/>
            <person name="Higgs B.W."/>
            <person name="Demirev P."/>
            <person name="Lindquist J."/>
            <person name="Liem A."/>
            <person name="Fochler E."/>
            <person name="Read T.D."/>
            <person name="Tapia R."/>
            <person name="Johnson S."/>
            <person name="Bishop-Lilly K.A."/>
            <person name="Detter C."/>
            <person name="Han C."/>
            <person name="Sozhamannan S."/>
            <person name="Rosenzweig C.N."/>
            <person name="Skowronski E.W."/>
        </authorList>
    </citation>
    <scope>NUCLEOTIDE SEQUENCE [LARGE SCALE GENOMIC DNA]</scope>
    <source>
        <strain evidence="9 10">AIT1</strain>
    </source>
</reference>
<comment type="similarity">
    <text evidence="8">Belongs to the dethiobiotin synthetase family.</text>
</comment>
<accession>A0A432X9W3</accession>
<feature type="binding site" evidence="8">
    <location>
        <position position="55"/>
    </location>
    <ligand>
        <name>ATP</name>
        <dbReference type="ChEBI" id="CHEBI:30616"/>
    </ligand>
</feature>
<dbReference type="EMBL" id="PIPQ01000001">
    <property type="protein sequence ID" value="RUO44188.1"/>
    <property type="molecule type" value="Genomic_DNA"/>
</dbReference>
<feature type="binding site" evidence="8">
    <location>
        <begin position="116"/>
        <end position="119"/>
    </location>
    <ligand>
        <name>ATP</name>
        <dbReference type="ChEBI" id="CHEBI:30616"/>
    </ligand>
</feature>
<dbReference type="InterPro" id="IPR004472">
    <property type="entry name" value="DTB_synth_BioD"/>
</dbReference>
<dbReference type="HAMAP" id="MF_00336">
    <property type="entry name" value="BioD"/>
    <property type="match status" value="1"/>
</dbReference>
<proteinExistence type="inferred from homology"/>
<evidence type="ECO:0000256" key="3">
    <source>
        <dbReference type="ARBA" id="ARBA00022723"/>
    </source>
</evidence>
<dbReference type="Gene3D" id="3.40.50.300">
    <property type="entry name" value="P-loop containing nucleotide triphosphate hydrolases"/>
    <property type="match status" value="1"/>
</dbReference>
<comment type="function">
    <text evidence="8">Catalyzes a mechanistically unusual reaction, the ATP-dependent insertion of CO2 between the N7 and N8 nitrogen atoms of 7,8-diaminopelargonic acid (DAPA, also called 7,8-diammoniononanoate) to form a ureido ring.</text>
</comment>
<gene>
    <name evidence="8 9" type="primary">bioD</name>
    <name evidence="9" type="ORF">CWE15_03200</name>
</gene>
<feature type="binding site" evidence="8">
    <location>
        <position position="116"/>
    </location>
    <ligand>
        <name>Mg(2+)</name>
        <dbReference type="ChEBI" id="CHEBI:18420"/>
    </ligand>
</feature>
<comment type="subcellular location">
    <subcellularLocation>
        <location evidence="8">Cytoplasm</location>
    </subcellularLocation>
</comment>
<dbReference type="PANTHER" id="PTHR43210:SF5">
    <property type="entry name" value="DETHIOBIOTIN SYNTHETASE"/>
    <property type="match status" value="1"/>
</dbReference>
<comment type="cofactor">
    <cofactor evidence="8">
        <name>Mg(2+)</name>
        <dbReference type="ChEBI" id="CHEBI:18420"/>
    </cofactor>
</comment>
<dbReference type="EC" id="6.3.3.3" evidence="8"/>
<dbReference type="UniPathway" id="UPA00078">
    <property type="reaction ID" value="UER00161"/>
</dbReference>